<sequence length="235" mass="27296">MPHRWCNSAQIRKEQIESGLDLTFNEVFKPLLINQIKILSPAEILEVGAGTGHLSKELFTIGLSVTAIEPSLGMYNVAKDVLSDTNIRLFNCTSFDLKRDKVYELAFSHLVAHVVDDIFSFFESIKVHLKKGASFIFSIPHPCFYNSYKGFFGNEYNYITPITKNVSFKITKDQENTIYDVPYHHRPLSDYFNKLIESGFIIERFDEIYPNDDIQEKYGARWEFPRYCLFTCRKT</sequence>
<dbReference type="GO" id="GO:0008757">
    <property type="term" value="F:S-adenosylmethionine-dependent methyltransferase activity"/>
    <property type="evidence" value="ECO:0007669"/>
    <property type="project" value="InterPro"/>
</dbReference>
<feature type="domain" description="Methyltransferase type 11" evidence="1">
    <location>
        <begin position="45"/>
        <end position="137"/>
    </location>
</feature>
<keyword evidence="2" id="KW-0489">Methyltransferase</keyword>
<dbReference type="PANTHER" id="PTHR43861">
    <property type="entry name" value="TRANS-ACONITATE 2-METHYLTRANSFERASE-RELATED"/>
    <property type="match status" value="1"/>
</dbReference>
<comment type="caution">
    <text evidence="2">The sequence shown here is derived from an EMBL/GenBank/DDBJ whole genome shotgun (WGS) entry which is preliminary data.</text>
</comment>
<protein>
    <submittedName>
        <fullName evidence="2">Class I SAM-dependent methyltransferase</fullName>
    </submittedName>
</protein>
<dbReference type="CDD" id="cd02440">
    <property type="entry name" value="AdoMet_MTases"/>
    <property type="match status" value="1"/>
</dbReference>
<evidence type="ECO:0000313" key="3">
    <source>
        <dbReference type="Proteomes" id="UP000265938"/>
    </source>
</evidence>
<dbReference type="EMBL" id="QYSE01000001">
    <property type="protein sequence ID" value="RJF37009.1"/>
    <property type="molecule type" value="Genomic_DNA"/>
</dbReference>
<proteinExistence type="predicted"/>
<keyword evidence="2" id="KW-0808">Transferase</keyword>
<gene>
    <name evidence="2" type="ORF">D4741_02680</name>
</gene>
<accession>A0A3A3ELL4</accession>
<dbReference type="GO" id="GO:0032259">
    <property type="term" value="P:methylation"/>
    <property type="evidence" value="ECO:0007669"/>
    <property type="project" value="UniProtKB-KW"/>
</dbReference>
<dbReference type="InterPro" id="IPR029063">
    <property type="entry name" value="SAM-dependent_MTases_sf"/>
</dbReference>
<evidence type="ECO:0000259" key="1">
    <source>
        <dbReference type="Pfam" id="PF08241"/>
    </source>
</evidence>
<organism evidence="2 3">
    <name type="scientific">Pseudoalteromonas gelatinilytica</name>
    <dbReference type="NCBI Taxonomy" id="1703256"/>
    <lineage>
        <taxon>Bacteria</taxon>
        <taxon>Pseudomonadati</taxon>
        <taxon>Pseudomonadota</taxon>
        <taxon>Gammaproteobacteria</taxon>
        <taxon>Alteromonadales</taxon>
        <taxon>Pseudoalteromonadaceae</taxon>
        <taxon>Pseudoalteromonas</taxon>
    </lineage>
</organism>
<dbReference type="SUPFAM" id="SSF53335">
    <property type="entry name" value="S-adenosyl-L-methionine-dependent methyltransferases"/>
    <property type="match status" value="1"/>
</dbReference>
<reference evidence="2 3" key="1">
    <citation type="submission" date="2018-09" db="EMBL/GenBank/DDBJ databases">
        <title>Identification of marine bacteria producing industrial enzymes.</title>
        <authorList>
            <person name="Cheng T.H."/>
            <person name="Saidin J."/>
            <person name="Muhd D.D."/>
            <person name="Isa M.N.M."/>
            <person name="Bakar M.F.A."/>
            <person name="Ismail N."/>
        </authorList>
    </citation>
    <scope>NUCLEOTIDE SEQUENCE [LARGE SCALE GENOMIC DNA]</scope>
    <source>
        <strain evidence="2 3">MNAD 1.6</strain>
    </source>
</reference>
<dbReference type="Proteomes" id="UP000265938">
    <property type="component" value="Unassembled WGS sequence"/>
</dbReference>
<dbReference type="RefSeq" id="WP_119851924.1">
    <property type="nucleotide sequence ID" value="NZ_QYSE01000001.1"/>
</dbReference>
<evidence type="ECO:0000313" key="2">
    <source>
        <dbReference type="EMBL" id="RJF37009.1"/>
    </source>
</evidence>
<dbReference type="Pfam" id="PF08241">
    <property type="entry name" value="Methyltransf_11"/>
    <property type="match status" value="1"/>
</dbReference>
<dbReference type="Gene3D" id="3.40.50.150">
    <property type="entry name" value="Vaccinia Virus protein VP39"/>
    <property type="match status" value="1"/>
</dbReference>
<dbReference type="InterPro" id="IPR013216">
    <property type="entry name" value="Methyltransf_11"/>
</dbReference>
<dbReference type="AlphaFoldDB" id="A0A3A3ELL4"/>
<name>A0A3A3ELL4_9GAMM</name>